<keyword evidence="2" id="KW-1185">Reference proteome</keyword>
<accession>A0ACD1GVN6</accession>
<sequence>MDGPNTKPYHIPTDAVWFITGCSSGIGQSLVHHITTHHPTHRVVATARNPASLSFPTTNANILLLALDVTSQTSIDAALQKTLAHFHRIDILVNNAGYTLVGDTEAASDAEARALLDTNFWGVVDLTKRMLRIMREENPRSGGPQGGVILNVSSMGGFIGFPGSAFYHASKFAVEGFTEAVAREVPVEWNIHLCNIEPGGVKTNYATTSLKTMVNGRHPAYDHPGYPANALLAYMGQEENRRAWAEPQAVVRAIVEIVNRGRRIPIRVPLGADAFGMIAMELESIQKDLEEVRELYDAVDLEALSTSWYIRIGVTAPRLLD</sequence>
<dbReference type="EMBL" id="KZ824996">
    <property type="protein sequence ID" value="RAH65381.1"/>
    <property type="molecule type" value="Genomic_DNA"/>
</dbReference>
<organism evidence="1 2">
    <name type="scientific">Aspergillus aculeatinus CBS 121060</name>
    <dbReference type="NCBI Taxonomy" id="1448322"/>
    <lineage>
        <taxon>Eukaryota</taxon>
        <taxon>Fungi</taxon>
        <taxon>Dikarya</taxon>
        <taxon>Ascomycota</taxon>
        <taxon>Pezizomycotina</taxon>
        <taxon>Eurotiomycetes</taxon>
        <taxon>Eurotiomycetidae</taxon>
        <taxon>Eurotiales</taxon>
        <taxon>Aspergillaceae</taxon>
        <taxon>Aspergillus</taxon>
        <taxon>Aspergillus subgen. Circumdati</taxon>
    </lineage>
</organism>
<dbReference type="Proteomes" id="UP000249661">
    <property type="component" value="Unassembled WGS sequence"/>
</dbReference>
<evidence type="ECO:0000313" key="1">
    <source>
        <dbReference type="EMBL" id="RAH65381.1"/>
    </source>
</evidence>
<reference evidence="1" key="1">
    <citation type="submission" date="2018-02" db="EMBL/GenBank/DDBJ databases">
        <title>The genomes of Aspergillus section Nigri reveals drivers in fungal speciation.</title>
        <authorList>
            <consortium name="DOE Joint Genome Institute"/>
            <person name="Vesth T.C."/>
            <person name="Nybo J."/>
            <person name="Theobald S."/>
            <person name="Brandl J."/>
            <person name="Frisvad J.C."/>
            <person name="Nielsen K.F."/>
            <person name="Lyhne E.K."/>
            <person name="Kogle M.E."/>
            <person name="Kuo A."/>
            <person name="Riley R."/>
            <person name="Clum A."/>
            <person name="Nolan M."/>
            <person name="Lipzen A."/>
            <person name="Salamov A."/>
            <person name="Henrissat B."/>
            <person name="Wiebenga A."/>
            <person name="De vries R.P."/>
            <person name="Grigoriev I.V."/>
            <person name="Mortensen U.H."/>
            <person name="Andersen M.R."/>
            <person name="Baker S.E."/>
        </authorList>
    </citation>
    <scope>NUCLEOTIDE SEQUENCE</scope>
    <source>
        <strain evidence="1">CBS 121060</strain>
    </source>
</reference>
<name>A0ACD1GVN6_9EURO</name>
<protein>
    <submittedName>
        <fullName evidence="1">3-oxoacyl-reductase</fullName>
    </submittedName>
</protein>
<gene>
    <name evidence="1" type="ORF">BO66DRAFT_405555</name>
</gene>
<evidence type="ECO:0000313" key="2">
    <source>
        <dbReference type="Proteomes" id="UP000249661"/>
    </source>
</evidence>
<proteinExistence type="predicted"/>